<dbReference type="Pfam" id="PF07995">
    <property type="entry name" value="GSDH"/>
    <property type="match status" value="1"/>
</dbReference>
<sequence length="401" mass="42616">MGGRGMTTRIIAGIAAALALAAPAAAQDFNAAPPNGKGQQPAFPGQTRAPVMASDVALETQTVTAGLEHPWGMAELPNAKGWLVTERPGRLRLIGPDGKMSAPIKGLPKVDSRGQGGLLDVALAPDFAQSRRIFFSFSEPREDGKNGTAVGTGILDDAMTTLGETKVIFQQQPAWDSDKHFGSRLVFDREGMLFVTTGERSNPEPRQLAQDVTTDLGKVIRIPPDGQSAPGNPQIQNGRLEIYSYGHRNLQAAALAPDGTLWTIEHGPKGGDELNHIRPGVNYGWPIITYGTDYSGAPIGEGITSQEGLEQPVYYWDPVIGPSGMTFYDGAMFPEWKGQIVAGGLVSQSIVRLALEGDKVTGEARDLQGIGRVRDVAVAADGALMLLTDADDGALIRVTRK</sequence>
<dbReference type="InterPro" id="IPR012938">
    <property type="entry name" value="Glc/Sorbosone_DH"/>
</dbReference>
<dbReference type="InterPro" id="IPR011041">
    <property type="entry name" value="Quinoprot_gluc/sorb_DH_b-prop"/>
</dbReference>
<keyword evidence="1" id="KW-0732">Signal</keyword>
<dbReference type="PANTHER" id="PTHR19328:SF75">
    <property type="entry name" value="ALDOSE SUGAR DEHYDROGENASE YLII"/>
    <property type="match status" value="1"/>
</dbReference>
<dbReference type="EMBL" id="CP030918">
    <property type="protein sequence ID" value="AXC48854.1"/>
    <property type="molecule type" value="Genomic_DNA"/>
</dbReference>
<evidence type="ECO:0000313" key="4">
    <source>
        <dbReference type="Proteomes" id="UP000252023"/>
    </source>
</evidence>
<name>A0A344PHJ9_9RHOB</name>
<feature type="domain" description="Glucose/Sorbosone dehydrogenase" evidence="2">
    <location>
        <begin position="67"/>
        <end position="397"/>
    </location>
</feature>
<dbReference type="Proteomes" id="UP000252023">
    <property type="component" value="Chromosome"/>
</dbReference>
<accession>A0A344PHJ9</accession>
<organism evidence="3 4">
    <name type="scientific">Paracoccus suum</name>
    <dbReference type="NCBI Taxonomy" id="2259340"/>
    <lineage>
        <taxon>Bacteria</taxon>
        <taxon>Pseudomonadati</taxon>
        <taxon>Pseudomonadota</taxon>
        <taxon>Alphaproteobacteria</taxon>
        <taxon>Rhodobacterales</taxon>
        <taxon>Paracoccaceae</taxon>
        <taxon>Paracoccus</taxon>
    </lineage>
</organism>
<dbReference type="SUPFAM" id="SSF50952">
    <property type="entry name" value="Soluble quinoprotein glucose dehydrogenase"/>
    <property type="match status" value="1"/>
</dbReference>
<feature type="signal peptide" evidence="1">
    <location>
        <begin position="1"/>
        <end position="26"/>
    </location>
</feature>
<evidence type="ECO:0000259" key="2">
    <source>
        <dbReference type="Pfam" id="PF07995"/>
    </source>
</evidence>
<dbReference type="InterPro" id="IPR011042">
    <property type="entry name" value="6-blade_b-propeller_TolB-like"/>
</dbReference>
<feature type="chain" id="PRO_5016558821" evidence="1">
    <location>
        <begin position="27"/>
        <end position="401"/>
    </location>
</feature>
<dbReference type="PANTHER" id="PTHR19328">
    <property type="entry name" value="HEDGEHOG-INTERACTING PROTEIN"/>
    <property type="match status" value="1"/>
</dbReference>
<evidence type="ECO:0000256" key="1">
    <source>
        <dbReference type="SAM" id="SignalP"/>
    </source>
</evidence>
<proteinExistence type="predicted"/>
<dbReference type="OrthoDB" id="9770043at2"/>
<dbReference type="Gene3D" id="2.120.10.30">
    <property type="entry name" value="TolB, C-terminal domain"/>
    <property type="match status" value="1"/>
</dbReference>
<reference evidence="4" key="1">
    <citation type="submission" date="2018-07" db="EMBL/GenBank/DDBJ databases">
        <title>Genome sequencing of Paracoccus sp. SC2-6.</title>
        <authorList>
            <person name="Heo J."/>
            <person name="Kim S.-J."/>
            <person name="Kwon S.-W."/>
        </authorList>
    </citation>
    <scope>NUCLEOTIDE SEQUENCE [LARGE SCALE GENOMIC DNA]</scope>
    <source>
        <strain evidence="4">SC2-6</strain>
    </source>
</reference>
<dbReference type="AlphaFoldDB" id="A0A344PHJ9"/>
<keyword evidence="4" id="KW-1185">Reference proteome</keyword>
<protein>
    <submittedName>
        <fullName evidence="3">PQQ-dependent sugar dehydrogenase</fullName>
    </submittedName>
</protein>
<dbReference type="KEGG" id="pars:DRW48_03340"/>
<gene>
    <name evidence="3" type="ORF">DRW48_03340</name>
</gene>
<evidence type="ECO:0000313" key="3">
    <source>
        <dbReference type="EMBL" id="AXC48854.1"/>
    </source>
</evidence>